<comment type="caution">
    <text evidence="7">The sequence shown here is derived from an EMBL/GenBank/DDBJ whole genome shotgun (WGS) entry which is preliminary data.</text>
</comment>
<evidence type="ECO:0000256" key="5">
    <source>
        <dbReference type="ARBA" id="ARBA00038261"/>
    </source>
</evidence>
<dbReference type="Gene3D" id="3.40.50.720">
    <property type="entry name" value="NAD(P)-binding Rossmann-like Domain"/>
    <property type="match status" value="1"/>
</dbReference>
<evidence type="ECO:0000313" key="8">
    <source>
        <dbReference type="Proteomes" id="UP001359485"/>
    </source>
</evidence>
<comment type="subcellular location">
    <subcellularLocation>
        <location evidence="1">Mitochondrion</location>
    </subcellularLocation>
</comment>
<dbReference type="PRINTS" id="PR00080">
    <property type="entry name" value="SDRFAMILY"/>
</dbReference>
<accession>A0ABR1AJI3</accession>
<keyword evidence="6" id="KW-0472">Membrane</keyword>
<protein>
    <recommendedName>
        <fullName evidence="9">Steroid dehydrogenase</fullName>
    </recommendedName>
</protein>
<reference evidence="7 8" key="1">
    <citation type="submission" date="2023-09" db="EMBL/GenBank/DDBJ databases">
        <title>Genomes of two closely related lineages of the louse Polyplax serrata with different host specificities.</title>
        <authorList>
            <person name="Martinu J."/>
            <person name="Tarabai H."/>
            <person name="Stefka J."/>
            <person name="Hypsa V."/>
        </authorList>
    </citation>
    <scope>NUCLEOTIDE SEQUENCE [LARGE SCALE GENOMIC DNA]</scope>
    <source>
        <strain evidence="7">98ZLc_SE</strain>
    </source>
</reference>
<keyword evidence="4" id="KW-0496">Mitochondrion</keyword>
<evidence type="ECO:0000256" key="2">
    <source>
        <dbReference type="ARBA" id="ARBA00022857"/>
    </source>
</evidence>
<feature type="transmembrane region" description="Helical" evidence="6">
    <location>
        <begin position="6"/>
        <end position="23"/>
    </location>
</feature>
<dbReference type="EMBL" id="JAWJWF010000047">
    <property type="protein sequence ID" value="KAK6621435.1"/>
    <property type="molecule type" value="Genomic_DNA"/>
</dbReference>
<dbReference type="Pfam" id="PF00106">
    <property type="entry name" value="adh_short"/>
    <property type="match status" value="1"/>
</dbReference>
<sequence length="332" mass="37233">MNSNVASNIFVGFTLTGFVFIAWKISKVLFKVVHGIQAHFVRKSVPLTVKFGPWAVVTGATDGIGKAYAFALARRGVNVVLISRNPKKLEMVSEEIIMRHLVTVKTIVADFSKGEEVFDNIKKELSDLSIGILVNNVGRQYKYPMYVGEVEERELWDIINVNMGATIMMTRIILPQMIENKKGAIVNISSGSELQPLPFMTVYAASKAFIKSFSNALRHEYKKFGITVQHLSPMFVNTKMNDFSYRLRETSLFVPDADTYATSALNVLGILNNSAGYWAHGLQSFFTTIPPVWLRTVIGALMNQTFMDDYNKSIKNINGRCDSSLNDKSKEF</sequence>
<dbReference type="PROSITE" id="PS00061">
    <property type="entry name" value="ADH_SHORT"/>
    <property type="match status" value="1"/>
</dbReference>
<keyword evidence="6" id="KW-1133">Transmembrane helix</keyword>
<dbReference type="CDD" id="cd05356">
    <property type="entry name" value="17beta-HSD1_like_SDR_c"/>
    <property type="match status" value="1"/>
</dbReference>
<name>A0ABR1AJI3_POLSC</name>
<organism evidence="7 8">
    <name type="scientific">Polyplax serrata</name>
    <name type="common">Common mouse louse</name>
    <dbReference type="NCBI Taxonomy" id="468196"/>
    <lineage>
        <taxon>Eukaryota</taxon>
        <taxon>Metazoa</taxon>
        <taxon>Ecdysozoa</taxon>
        <taxon>Arthropoda</taxon>
        <taxon>Hexapoda</taxon>
        <taxon>Insecta</taxon>
        <taxon>Pterygota</taxon>
        <taxon>Neoptera</taxon>
        <taxon>Paraneoptera</taxon>
        <taxon>Psocodea</taxon>
        <taxon>Troctomorpha</taxon>
        <taxon>Phthiraptera</taxon>
        <taxon>Anoplura</taxon>
        <taxon>Polyplacidae</taxon>
        <taxon>Polyplax</taxon>
    </lineage>
</organism>
<evidence type="ECO:0000313" key="7">
    <source>
        <dbReference type="EMBL" id="KAK6621435.1"/>
    </source>
</evidence>
<dbReference type="InterPro" id="IPR036291">
    <property type="entry name" value="NAD(P)-bd_dom_sf"/>
</dbReference>
<dbReference type="PANTHER" id="PTHR44889:SF1">
    <property type="entry name" value="INACTIVE HYDROXYSTEROID DEHYDROGENASE-LIKE PROTEIN 1"/>
    <property type="match status" value="1"/>
</dbReference>
<keyword evidence="3" id="KW-0560">Oxidoreductase</keyword>
<gene>
    <name evidence="7" type="ORF">RUM44_001242</name>
</gene>
<comment type="similarity">
    <text evidence="5">Belongs to the short-chain dehydrogenases/reductases (SDR) family. 17-beta-HSD 3 subfamily.</text>
</comment>
<keyword evidence="2" id="KW-0521">NADP</keyword>
<keyword evidence="6" id="KW-0812">Transmembrane</keyword>
<dbReference type="PRINTS" id="PR00081">
    <property type="entry name" value="GDHRDH"/>
</dbReference>
<proteinExistence type="inferred from homology"/>
<evidence type="ECO:0008006" key="9">
    <source>
        <dbReference type="Google" id="ProtNLM"/>
    </source>
</evidence>
<evidence type="ECO:0000256" key="4">
    <source>
        <dbReference type="ARBA" id="ARBA00023128"/>
    </source>
</evidence>
<evidence type="ECO:0000256" key="6">
    <source>
        <dbReference type="SAM" id="Phobius"/>
    </source>
</evidence>
<dbReference type="InterPro" id="IPR020904">
    <property type="entry name" value="Sc_DH/Rdtase_CS"/>
</dbReference>
<evidence type="ECO:0000256" key="1">
    <source>
        <dbReference type="ARBA" id="ARBA00004173"/>
    </source>
</evidence>
<keyword evidence="8" id="KW-1185">Reference proteome</keyword>
<dbReference type="InterPro" id="IPR052149">
    <property type="entry name" value="17-beta-HSD3-like"/>
</dbReference>
<dbReference type="Proteomes" id="UP001359485">
    <property type="component" value="Unassembled WGS sequence"/>
</dbReference>
<dbReference type="PANTHER" id="PTHR44889">
    <property type="entry name" value="INACTIVE HYDROXYSTEROID DEHYDROGENASE-LIKE PROTEIN 1"/>
    <property type="match status" value="1"/>
</dbReference>
<dbReference type="SUPFAM" id="SSF51735">
    <property type="entry name" value="NAD(P)-binding Rossmann-fold domains"/>
    <property type="match status" value="1"/>
</dbReference>
<dbReference type="InterPro" id="IPR002347">
    <property type="entry name" value="SDR_fam"/>
</dbReference>
<evidence type="ECO:0000256" key="3">
    <source>
        <dbReference type="ARBA" id="ARBA00023002"/>
    </source>
</evidence>
<dbReference type="PIRSF" id="PIRSF000126">
    <property type="entry name" value="11-beta-HSD1"/>
    <property type="match status" value="1"/>
</dbReference>